<dbReference type="InterPro" id="IPR051465">
    <property type="entry name" value="Cell_Envelope_Struct_Comp"/>
</dbReference>
<feature type="signal peptide" evidence="3">
    <location>
        <begin position="1"/>
        <end position="21"/>
    </location>
</feature>
<reference evidence="5 6" key="2">
    <citation type="journal article" date="2011" name="J. Bacteriol.">
        <title>Genome Sequence of Kosmotoga olearia Strain TBF 19.5.1, a Thermophilic Bacterium with a Wide Growth Temperature Range, Isolated from the Troll B Oil Platform in the North Sea.</title>
        <authorList>
            <person name="Swithers K.S."/>
            <person name="Dipippo J.L."/>
            <person name="Bruce D.C."/>
            <person name="Detter C."/>
            <person name="Tapia R."/>
            <person name="Han S."/>
            <person name="Goodwin L.A."/>
            <person name="Han J."/>
            <person name="Woyke T."/>
            <person name="Pitluck S."/>
            <person name="Pennacchio L."/>
            <person name="Nolan M."/>
            <person name="Mikhailova N."/>
            <person name="Land M.L."/>
            <person name="Nesbo C.L."/>
            <person name="Gogarten J.P."/>
            <person name="Noll K.M."/>
        </authorList>
    </citation>
    <scope>NUCLEOTIDE SEQUENCE [LARGE SCALE GENOMIC DNA]</scope>
    <source>
        <strain evidence="6">ATCC BAA-1733 / DSM 21960 / TBF 19.5.1</strain>
    </source>
</reference>
<feature type="chain" id="PRO_5005667947" evidence="3">
    <location>
        <begin position="22"/>
        <end position="465"/>
    </location>
</feature>
<sequence>MKLKILAPLMIFVLLAGFAFAAVYTDVSPSHWAYDSIVRLTDLGILSGISEGGLYYFKGDDPLTRYQAAVLLDKFLTYLEEKGVSGASEAVSGEAIEKIREQLGIFETILKDQKGEYIDLADILGRLEKLEKEVADLQSKGIIPALGEGTDLKKFFDKLQSFGESVAELKRDLEGKFSELSENVNVLEKTLNATLSEIEVNLKTLNESVLGHSNEISGLSKRITAAGNRVATLENKVESLWNLTGSFVKTEEFKALEDRMTGVEAKLSEFVTWKDLGSKLEDYATVKDLEEMNTSISGLQMEVLGLKKRLDKVEESSVSKDSLAPLISELENLKTSTTDLEKEVEKKVESIDKALMFSGNKVDTLEGLKSDVETLKSIVAKLNKNTPEIENALKFLVDDVDTLNSTVTELSSQLVELRKDVPENINLEEIKKRTETAFWVGFGGIVFGIAGIVIGIIAFWYPPSP</sequence>
<keyword evidence="3" id="KW-0732">Signal</keyword>
<dbReference type="OrthoDB" id="41570at2"/>
<dbReference type="RefSeq" id="WP_012744722.1">
    <property type="nucleotide sequence ID" value="NC_012785.1"/>
</dbReference>
<dbReference type="EMBL" id="CP001634">
    <property type="protein sequence ID" value="ACR78935.1"/>
    <property type="molecule type" value="Genomic_DNA"/>
</dbReference>
<dbReference type="STRING" id="521045.Kole_0210"/>
<dbReference type="Pfam" id="PF00395">
    <property type="entry name" value="SLH"/>
    <property type="match status" value="1"/>
</dbReference>
<protein>
    <submittedName>
        <fullName evidence="5">S-layer domain protein</fullName>
    </submittedName>
</protein>
<keyword evidence="2" id="KW-0812">Transmembrane</keyword>
<gene>
    <name evidence="5" type="ordered locus">Kole_0210</name>
</gene>
<dbReference type="KEGG" id="kol:Kole_0210"/>
<organism evidence="5 6">
    <name type="scientific">Kosmotoga olearia (strain ATCC BAA-1733 / DSM 21960 / TBF 19.5.1)</name>
    <dbReference type="NCBI Taxonomy" id="521045"/>
    <lineage>
        <taxon>Bacteria</taxon>
        <taxon>Thermotogati</taxon>
        <taxon>Thermotogota</taxon>
        <taxon>Thermotogae</taxon>
        <taxon>Kosmotogales</taxon>
        <taxon>Kosmotogaceae</taxon>
        <taxon>Kosmotoga</taxon>
    </lineage>
</organism>
<feature type="transmembrane region" description="Helical" evidence="2">
    <location>
        <begin position="437"/>
        <end position="461"/>
    </location>
</feature>
<dbReference type="Gene3D" id="1.10.287.1490">
    <property type="match status" value="1"/>
</dbReference>
<proteinExistence type="predicted"/>
<dbReference type="eggNOG" id="COG1196">
    <property type="taxonomic scope" value="Bacteria"/>
</dbReference>
<evidence type="ECO:0000313" key="6">
    <source>
        <dbReference type="Proteomes" id="UP000002382"/>
    </source>
</evidence>
<dbReference type="AlphaFoldDB" id="C5CIU6"/>
<accession>C5CIU6</accession>
<feature type="domain" description="SLH" evidence="4">
    <location>
        <begin position="20"/>
        <end position="86"/>
    </location>
</feature>
<dbReference type="PANTHER" id="PTHR43308">
    <property type="entry name" value="OUTER MEMBRANE PROTEIN ALPHA-RELATED"/>
    <property type="match status" value="1"/>
</dbReference>
<dbReference type="HOGENOM" id="CLU_582341_0_0_0"/>
<keyword evidence="1" id="KW-0175">Coiled coil</keyword>
<reference evidence="5 6" key="1">
    <citation type="submission" date="2009-06" db="EMBL/GenBank/DDBJ databases">
        <title>Complete sequence of Thermotogales bacterium TBF 19.5.1.</title>
        <authorList>
            <consortium name="US DOE Joint Genome Institute"/>
            <person name="Lucas S."/>
            <person name="Copeland A."/>
            <person name="Lapidus A."/>
            <person name="Glavina del Rio T."/>
            <person name="Tice H."/>
            <person name="Bruce D."/>
            <person name="Goodwin L."/>
            <person name="Pitluck S."/>
            <person name="Chertkov O."/>
            <person name="Brettin T."/>
            <person name="Detter J.C."/>
            <person name="Han C."/>
            <person name="Schmutz J."/>
            <person name="Larimer F."/>
            <person name="Land M."/>
            <person name="Hauser L."/>
            <person name="Kyrpides N."/>
            <person name="Ovchinnikova G."/>
            <person name="Noll K."/>
        </authorList>
    </citation>
    <scope>NUCLEOTIDE SEQUENCE [LARGE SCALE GENOMIC DNA]</scope>
    <source>
        <strain evidence="6">ATCC BAA-1733 / DSM 21960 / TBF 19.5.1</strain>
    </source>
</reference>
<evidence type="ECO:0000256" key="3">
    <source>
        <dbReference type="SAM" id="SignalP"/>
    </source>
</evidence>
<evidence type="ECO:0000259" key="4">
    <source>
        <dbReference type="PROSITE" id="PS51272"/>
    </source>
</evidence>
<dbReference type="InterPro" id="IPR001119">
    <property type="entry name" value="SLH_dom"/>
</dbReference>
<feature type="coiled-coil region" evidence="1">
    <location>
        <begin position="296"/>
        <end position="420"/>
    </location>
</feature>
<dbReference type="PANTHER" id="PTHR43308:SF1">
    <property type="entry name" value="OUTER MEMBRANE PROTEIN ALPHA"/>
    <property type="match status" value="1"/>
</dbReference>
<evidence type="ECO:0000256" key="2">
    <source>
        <dbReference type="SAM" id="Phobius"/>
    </source>
</evidence>
<evidence type="ECO:0000256" key="1">
    <source>
        <dbReference type="SAM" id="Coils"/>
    </source>
</evidence>
<dbReference type="PROSITE" id="PS51272">
    <property type="entry name" value="SLH"/>
    <property type="match status" value="1"/>
</dbReference>
<evidence type="ECO:0000313" key="5">
    <source>
        <dbReference type="EMBL" id="ACR78935.1"/>
    </source>
</evidence>
<keyword evidence="2" id="KW-1133">Transmembrane helix</keyword>
<name>C5CIU6_KOSOT</name>
<dbReference type="Proteomes" id="UP000002382">
    <property type="component" value="Chromosome"/>
</dbReference>
<keyword evidence="6" id="KW-1185">Reference proteome</keyword>
<dbReference type="Gene3D" id="1.20.5.340">
    <property type="match status" value="1"/>
</dbReference>
<keyword evidence="2" id="KW-0472">Membrane</keyword>